<feature type="transmembrane region" description="Helical" evidence="1">
    <location>
        <begin position="12"/>
        <end position="29"/>
    </location>
</feature>
<keyword evidence="1" id="KW-0812">Transmembrane</keyword>
<sequence length="437" mass="50032">MMGKMLPDIPRFYTALAEWAACMVYILSVKRKLSGWRLAVVSAILLTVQAVFLVVTEGMGNFLWLVCMAVAVLLMIGFVALCIKGSWMDAVYCGLQAFVLAEFAASLEWQIYLFFFEENTSWVISLGFLILSYGVIFLFMWWLLNRQKNVKLVLNITSNELFAVILITISVFTMSNLSFLQVSTPFSSRFSDGVIIVRTMVDFAGVAMMYAYHVQRTEIRTRRELDVMQSALRNQYLQYQQSKESIDLINYKYHDLKHQIAVLREEKDPEKKNEFLDQMEEGIHLYEAQNKTGNSVVDTILTSKSVACEKEGITFNCVADGKLLDFMDVADICSILGNALDNAIECEKKIPEPEKRLIHMAVFAQKNFVILRFENYFQGRLDMKEGIPLTTKKREKGYHGYGIKSIKYTVKKYEGAISLSAKDNWFQLKILIPRQGS</sequence>
<dbReference type="InterPro" id="IPR036890">
    <property type="entry name" value="HATPase_C_sf"/>
</dbReference>
<evidence type="ECO:0000313" key="4">
    <source>
        <dbReference type="Proteomes" id="UP000886757"/>
    </source>
</evidence>
<feature type="transmembrane region" description="Helical" evidence="1">
    <location>
        <begin position="195"/>
        <end position="213"/>
    </location>
</feature>
<dbReference type="EMBL" id="DVGK01000083">
    <property type="protein sequence ID" value="HIR13750.1"/>
    <property type="molecule type" value="Genomic_DNA"/>
</dbReference>
<keyword evidence="1" id="KW-1133">Transmembrane helix</keyword>
<dbReference type="PANTHER" id="PTHR40448:SF1">
    <property type="entry name" value="TWO-COMPONENT SENSOR HISTIDINE KINASE"/>
    <property type="match status" value="1"/>
</dbReference>
<reference evidence="3" key="2">
    <citation type="journal article" date="2021" name="PeerJ">
        <title>Extensive microbial diversity within the chicken gut microbiome revealed by metagenomics and culture.</title>
        <authorList>
            <person name="Gilroy R."/>
            <person name="Ravi A."/>
            <person name="Getino M."/>
            <person name="Pursley I."/>
            <person name="Horton D.L."/>
            <person name="Alikhan N.F."/>
            <person name="Baker D."/>
            <person name="Gharbi K."/>
            <person name="Hall N."/>
            <person name="Watson M."/>
            <person name="Adriaenssens E.M."/>
            <person name="Foster-Nyarko E."/>
            <person name="Jarju S."/>
            <person name="Secka A."/>
            <person name="Antonio M."/>
            <person name="Oren A."/>
            <person name="Chaudhuri R.R."/>
            <person name="La Ragione R."/>
            <person name="Hildebrand F."/>
            <person name="Pallen M.J."/>
        </authorList>
    </citation>
    <scope>NUCLEOTIDE SEQUENCE</scope>
    <source>
        <strain evidence="3">ChiSjej4B22-8148</strain>
    </source>
</reference>
<dbReference type="Pfam" id="PF14501">
    <property type="entry name" value="HATPase_c_5"/>
    <property type="match status" value="1"/>
</dbReference>
<evidence type="ECO:0000256" key="1">
    <source>
        <dbReference type="SAM" id="Phobius"/>
    </source>
</evidence>
<feature type="transmembrane region" description="Helical" evidence="1">
    <location>
        <begin position="156"/>
        <end position="175"/>
    </location>
</feature>
<evidence type="ECO:0000313" key="3">
    <source>
        <dbReference type="EMBL" id="HIR13750.1"/>
    </source>
</evidence>
<gene>
    <name evidence="3" type="ORF">IAB31_07490</name>
</gene>
<dbReference type="AlphaFoldDB" id="A0A9D1ACB4"/>
<accession>A0A9D1ACB4</accession>
<protein>
    <submittedName>
        <fullName evidence="3">GHKL domain-containing protein</fullName>
    </submittedName>
</protein>
<name>A0A9D1ACB4_9FIRM</name>
<feature type="transmembrane region" description="Helical" evidence="1">
    <location>
        <begin position="62"/>
        <end position="83"/>
    </location>
</feature>
<feature type="transmembrane region" description="Helical" evidence="1">
    <location>
        <begin position="95"/>
        <end position="116"/>
    </location>
</feature>
<dbReference type="CDD" id="cd16935">
    <property type="entry name" value="HATPase_AgrC-ComD-like"/>
    <property type="match status" value="1"/>
</dbReference>
<dbReference type="InterPro" id="IPR032834">
    <property type="entry name" value="NatK-like_C"/>
</dbReference>
<dbReference type="SUPFAM" id="SSF55874">
    <property type="entry name" value="ATPase domain of HSP90 chaperone/DNA topoisomerase II/histidine kinase"/>
    <property type="match status" value="1"/>
</dbReference>
<dbReference type="PANTHER" id="PTHR40448">
    <property type="entry name" value="TWO-COMPONENT SENSOR HISTIDINE KINASE"/>
    <property type="match status" value="1"/>
</dbReference>
<reference evidence="3" key="1">
    <citation type="submission" date="2020-10" db="EMBL/GenBank/DDBJ databases">
        <authorList>
            <person name="Gilroy R."/>
        </authorList>
    </citation>
    <scope>NUCLEOTIDE SEQUENCE</scope>
    <source>
        <strain evidence="3">ChiSjej4B22-8148</strain>
    </source>
</reference>
<organism evidence="3 4">
    <name type="scientific">Candidatus Choladousia intestinavium</name>
    <dbReference type="NCBI Taxonomy" id="2840727"/>
    <lineage>
        <taxon>Bacteria</taxon>
        <taxon>Bacillati</taxon>
        <taxon>Bacillota</taxon>
        <taxon>Clostridia</taxon>
        <taxon>Lachnospirales</taxon>
        <taxon>Lachnospiraceae</taxon>
        <taxon>Lachnospiraceae incertae sedis</taxon>
        <taxon>Candidatus Choladousia</taxon>
    </lineage>
</organism>
<evidence type="ECO:0000259" key="2">
    <source>
        <dbReference type="Pfam" id="PF14501"/>
    </source>
</evidence>
<feature type="transmembrane region" description="Helical" evidence="1">
    <location>
        <begin position="122"/>
        <end position="144"/>
    </location>
</feature>
<proteinExistence type="predicted"/>
<dbReference type="Gene3D" id="3.30.565.10">
    <property type="entry name" value="Histidine kinase-like ATPase, C-terminal domain"/>
    <property type="match status" value="1"/>
</dbReference>
<dbReference type="Proteomes" id="UP000886757">
    <property type="component" value="Unassembled WGS sequence"/>
</dbReference>
<keyword evidence="1" id="KW-0472">Membrane</keyword>
<comment type="caution">
    <text evidence="3">The sequence shown here is derived from an EMBL/GenBank/DDBJ whole genome shotgun (WGS) entry which is preliminary data.</text>
</comment>
<feature type="transmembrane region" description="Helical" evidence="1">
    <location>
        <begin position="36"/>
        <end position="56"/>
    </location>
</feature>
<dbReference type="GO" id="GO:0042802">
    <property type="term" value="F:identical protein binding"/>
    <property type="evidence" value="ECO:0007669"/>
    <property type="project" value="TreeGrafter"/>
</dbReference>
<feature type="domain" description="Sensor histidine kinase NatK-like C-terminal" evidence="2">
    <location>
        <begin position="327"/>
        <end position="433"/>
    </location>
</feature>